<dbReference type="EMBL" id="JBBMQO010000002">
    <property type="protein sequence ID" value="MEM5500740.1"/>
    <property type="molecule type" value="Genomic_DNA"/>
</dbReference>
<dbReference type="Pfam" id="PF03588">
    <property type="entry name" value="Leu_Phe_trans"/>
    <property type="match status" value="1"/>
</dbReference>
<evidence type="ECO:0000313" key="5">
    <source>
        <dbReference type="EMBL" id="MEM5500740.1"/>
    </source>
</evidence>
<dbReference type="RefSeq" id="WP_342847056.1">
    <property type="nucleotide sequence ID" value="NZ_JBBMQO010000002.1"/>
</dbReference>
<protein>
    <recommendedName>
        <fullName evidence="4">Leucyl/phenylalanyl-tRNA--protein transferase</fullName>
        <ecNumber evidence="4">2.3.2.6</ecNumber>
    </recommendedName>
    <alternativeName>
        <fullName evidence="4">L/F-transferase</fullName>
    </alternativeName>
    <alternativeName>
        <fullName evidence="4">Leucyltransferase</fullName>
    </alternativeName>
    <alternativeName>
        <fullName evidence="4">Phenyalanyltransferase</fullName>
    </alternativeName>
</protein>
<name>A0ABU9T3N5_9HYPH</name>
<comment type="catalytic activity">
    <reaction evidence="4">
        <text>N-terminal L-arginyl-[protein] + L-leucyl-tRNA(Leu) = N-terminal L-leucyl-L-arginyl-[protein] + tRNA(Leu) + H(+)</text>
        <dbReference type="Rhea" id="RHEA:50416"/>
        <dbReference type="Rhea" id="RHEA-COMP:9613"/>
        <dbReference type="Rhea" id="RHEA-COMP:9622"/>
        <dbReference type="Rhea" id="RHEA-COMP:12672"/>
        <dbReference type="Rhea" id="RHEA-COMP:12673"/>
        <dbReference type="ChEBI" id="CHEBI:15378"/>
        <dbReference type="ChEBI" id="CHEBI:64719"/>
        <dbReference type="ChEBI" id="CHEBI:78442"/>
        <dbReference type="ChEBI" id="CHEBI:78494"/>
        <dbReference type="ChEBI" id="CHEBI:133044"/>
        <dbReference type="EC" id="2.3.2.6"/>
    </reaction>
</comment>
<evidence type="ECO:0000313" key="6">
    <source>
        <dbReference type="Proteomes" id="UP001477870"/>
    </source>
</evidence>
<dbReference type="PANTHER" id="PTHR30098:SF2">
    <property type="entry name" value="LEUCYL_PHENYLALANYL-TRNA--PROTEIN TRANSFERASE"/>
    <property type="match status" value="1"/>
</dbReference>
<accession>A0ABU9T3N5</accession>
<comment type="function">
    <text evidence="4">Functions in the N-end rule pathway of protein degradation where it conjugates Leu, Phe and, less efficiently, Met from aminoacyl-tRNAs to the N-termini of proteins containing an N-terminal arginine or lysine.</text>
</comment>
<keyword evidence="2 4" id="KW-0808">Transferase</keyword>
<dbReference type="InterPro" id="IPR042203">
    <property type="entry name" value="Leu/Phe-tRNA_Trfase_C"/>
</dbReference>
<proteinExistence type="inferred from homology"/>
<comment type="similarity">
    <text evidence="4">Belongs to the L/F-transferase family.</text>
</comment>
<comment type="subcellular location">
    <subcellularLocation>
        <location evidence="4">Cytoplasm</location>
    </subcellularLocation>
</comment>
<comment type="catalytic activity">
    <reaction evidence="4">
        <text>L-phenylalanyl-tRNA(Phe) + an N-terminal L-alpha-aminoacyl-[protein] = an N-terminal L-phenylalanyl-L-alpha-aminoacyl-[protein] + tRNA(Phe)</text>
        <dbReference type="Rhea" id="RHEA:43632"/>
        <dbReference type="Rhea" id="RHEA-COMP:9668"/>
        <dbReference type="Rhea" id="RHEA-COMP:9699"/>
        <dbReference type="Rhea" id="RHEA-COMP:10636"/>
        <dbReference type="Rhea" id="RHEA-COMP:10637"/>
        <dbReference type="ChEBI" id="CHEBI:78442"/>
        <dbReference type="ChEBI" id="CHEBI:78531"/>
        <dbReference type="ChEBI" id="CHEBI:78597"/>
        <dbReference type="ChEBI" id="CHEBI:83561"/>
        <dbReference type="EC" id="2.3.2.6"/>
    </reaction>
</comment>
<comment type="caution">
    <text evidence="5">The sequence shown here is derived from an EMBL/GenBank/DDBJ whole genome shotgun (WGS) entry which is preliminary data.</text>
</comment>
<reference evidence="5 6" key="1">
    <citation type="submission" date="2024-03" db="EMBL/GenBank/DDBJ databases">
        <title>Community enrichment and isolation of bacterial strains for fucoidan degradation.</title>
        <authorList>
            <person name="Sichert A."/>
        </authorList>
    </citation>
    <scope>NUCLEOTIDE SEQUENCE [LARGE SCALE GENOMIC DNA]</scope>
    <source>
        <strain evidence="5 6">AS62</strain>
    </source>
</reference>
<keyword evidence="1 4" id="KW-0963">Cytoplasm</keyword>
<evidence type="ECO:0000256" key="2">
    <source>
        <dbReference type="ARBA" id="ARBA00022679"/>
    </source>
</evidence>
<comment type="catalytic activity">
    <reaction evidence="4">
        <text>N-terminal L-lysyl-[protein] + L-leucyl-tRNA(Leu) = N-terminal L-leucyl-L-lysyl-[protein] + tRNA(Leu) + H(+)</text>
        <dbReference type="Rhea" id="RHEA:12340"/>
        <dbReference type="Rhea" id="RHEA-COMP:9613"/>
        <dbReference type="Rhea" id="RHEA-COMP:9622"/>
        <dbReference type="Rhea" id="RHEA-COMP:12670"/>
        <dbReference type="Rhea" id="RHEA-COMP:12671"/>
        <dbReference type="ChEBI" id="CHEBI:15378"/>
        <dbReference type="ChEBI" id="CHEBI:65249"/>
        <dbReference type="ChEBI" id="CHEBI:78442"/>
        <dbReference type="ChEBI" id="CHEBI:78494"/>
        <dbReference type="ChEBI" id="CHEBI:133043"/>
        <dbReference type="EC" id="2.3.2.6"/>
    </reaction>
</comment>
<dbReference type="GO" id="GO:0008914">
    <property type="term" value="F:leucyl-tRNA--protein transferase activity"/>
    <property type="evidence" value="ECO:0007669"/>
    <property type="project" value="UniProtKB-EC"/>
</dbReference>
<dbReference type="HAMAP" id="MF_00688">
    <property type="entry name" value="Leu_Phe_trans"/>
    <property type="match status" value="1"/>
</dbReference>
<sequence>MSGSDEHDTFITPQILLKAYSLGLFPMAEKADDPTIFWVEPELRGVMPLDAFHIPRSLKKEVRRGTYDITFNQSFDTVVKACAAPAPGREETWINDPIRLLYNELHEIGHAHSVEAWYEDQLVGGLYGVSLGRAFFGESMFSRRTNASKVALVHLVERLKERGFVLLDTQFTNEHLTQFGTIEIPRAEYEILLEAALEETAKFN</sequence>
<dbReference type="Gene3D" id="3.40.630.70">
    <property type="entry name" value="Leucyl/phenylalanyl-tRNA-protein transferase, C-terminal domain"/>
    <property type="match status" value="1"/>
</dbReference>
<dbReference type="InterPro" id="IPR016181">
    <property type="entry name" value="Acyl_CoA_acyltransferase"/>
</dbReference>
<organism evidence="5 6">
    <name type="scientific">Ahrensia kielensis</name>
    <dbReference type="NCBI Taxonomy" id="76980"/>
    <lineage>
        <taxon>Bacteria</taxon>
        <taxon>Pseudomonadati</taxon>
        <taxon>Pseudomonadota</taxon>
        <taxon>Alphaproteobacteria</taxon>
        <taxon>Hyphomicrobiales</taxon>
        <taxon>Ahrensiaceae</taxon>
        <taxon>Ahrensia</taxon>
    </lineage>
</organism>
<evidence type="ECO:0000256" key="1">
    <source>
        <dbReference type="ARBA" id="ARBA00022490"/>
    </source>
</evidence>
<gene>
    <name evidence="4 5" type="primary">aat</name>
    <name evidence="5" type="ORF">WNY59_03965</name>
</gene>
<dbReference type="Proteomes" id="UP001477870">
    <property type="component" value="Unassembled WGS sequence"/>
</dbReference>
<dbReference type="EC" id="2.3.2.6" evidence="4"/>
<dbReference type="PANTHER" id="PTHR30098">
    <property type="entry name" value="LEUCYL/PHENYLALANYL-TRNA--PROTEIN TRANSFERASE"/>
    <property type="match status" value="1"/>
</dbReference>
<dbReference type="NCBIfam" id="TIGR00667">
    <property type="entry name" value="aat"/>
    <property type="match status" value="1"/>
</dbReference>
<keyword evidence="3 4" id="KW-0012">Acyltransferase</keyword>
<dbReference type="InterPro" id="IPR004616">
    <property type="entry name" value="Leu/Phe-tRNA_Trfase"/>
</dbReference>
<evidence type="ECO:0000256" key="4">
    <source>
        <dbReference type="HAMAP-Rule" id="MF_00688"/>
    </source>
</evidence>
<evidence type="ECO:0000256" key="3">
    <source>
        <dbReference type="ARBA" id="ARBA00023315"/>
    </source>
</evidence>
<dbReference type="SUPFAM" id="SSF55729">
    <property type="entry name" value="Acyl-CoA N-acyltransferases (Nat)"/>
    <property type="match status" value="1"/>
</dbReference>
<keyword evidence="6" id="KW-1185">Reference proteome</keyword>